<dbReference type="AlphaFoldDB" id="A0A3N6N156"/>
<keyword evidence="1" id="KW-0812">Transmembrane</keyword>
<keyword evidence="1" id="KW-0472">Membrane</keyword>
<dbReference type="EMBL" id="REFY01000002">
    <property type="protein sequence ID" value="RQG91682.1"/>
    <property type="molecule type" value="Genomic_DNA"/>
</dbReference>
<sequence length="69" mass="7814">MRILVFPLVVLGVRVERPFIELFQLTTPLSDLVLLVAVITSLLYVLVRGGTLLIDHYHRTVRPRSGSDE</sequence>
<dbReference type="Proteomes" id="UP000273828">
    <property type="component" value="Unassembled WGS sequence"/>
</dbReference>
<evidence type="ECO:0000256" key="1">
    <source>
        <dbReference type="SAM" id="Phobius"/>
    </source>
</evidence>
<keyword evidence="1" id="KW-1133">Transmembrane helix</keyword>
<accession>A0A3N6N156</accession>
<evidence type="ECO:0000313" key="3">
    <source>
        <dbReference type="Proteomes" id="UP000273828"/>
    </source>
</evidence>
<protein>
    <submittedName>
        <fullName evidence="2">Uncharacterized protein</fullName>
    </submittedName>
</protein>
<feature type="transmembrane region" description="Helical" evidence="1">
    <location>
        <begin position="32"/>
        <end position="54"/>
    </location>
</feature>
<reference evidence="2 3" key="1">
    <citation type="submission" date="2018-10" db="EMBL/GenBank/DDBJ databases">
        <title>Natrarchaeobius chitinivorans gen. nov., sp. nov., and Natrarchaeobius haloalkaliphilus sp. nov., alkaliphilic, chitin-utilizing haloarchaea from hypersaline alkaline lakes.</title>
        <authorList>
            <person name="Sorokin D.Y."/>
            <person name="Elcheninov A.G."/>
            <person name="Kostrikina N.A."/>
            <person name="Bale N.J."/>
            <person name="Sinninghe Damste J.S."/>
            <person name="Khijniak T.V."/>
            <person name="Kublanov I.V."/>
            <person name="Toshchakov S.V."/>
        </authorList>
    </citation>
    <scope>NUCLEOTIDE SEQUENCE [LARGE SCALE GENOMIC DNA]</scope>
    <source>
        <strain evidence="2 3">AArcht-Sl</strain>
    </source>
</reference>
<dbReference type="OrthoDB" id="170096at2157"/>
<keyword evidence="3" id="KW-1185">Reference proteome</keyword>
<organism evidence="2 3">
    <name type="scientific">Natrarchaeobius halalkaliphilus</name>
    <dbReference type="NCBI Taxonomy" id="1679091"/>
    <lineage>
        <taxon>Archaea</taxon>
        <taxon>Methanobacteriati</taxon>
        <taxon>Methanobacteriota</taxon>
        <taxon>Stenosarchaea group</taxon>
        <taxon>Halobacteria</taxon>
        <taxon>Halobacteriales</taxon>
        <taxon>Natrialbaceae</taxon>
        <taxon>Natrarchaeobius</taxon>
    </lineage>
</organism>
<name>A0A3N6N156_9EURY</name>
<gene>
    <name evidence="2" type="ORF">EA462_03555</name>
</gene>
<proteinExistence type="predicted"/>
<evidence type="ECO:0000313" key="2">
    <source>
        <dbReference type="EMBL" id="RQG91682.1"/>
    </source>
</evidence>
<comment type="caution">
    <text evidence="2">The sequence shown here is derived from an EMBL/GenBank/DDBJ whole genome shotgun (WGS) entry which is preliminary data.</text>
</comment>